<dbReference type="InterPro" id="IPR039421">
    <property type="entry name" value="Type_1_exporter"/>
</dbReference>
<dbReference type="PANTHER" id="PTHR24221">
    <property type="entry name" value="ATP-BINDING CASSETTE SUB-FAMILY B"/>
    <property type="match status" value="1"/>
</dbReference>
<dbReference type="STRING" id="53501.SAMN04488043_102360"/>
<dbReference type="SUPFAM" id="SSF52540">
    <property type="entry name" value="P-loop containing nucleoside triphosphate hydrolases"/>
    <property type="match status" value="1"/>
</dbReference>
<dbReference type="GO" id="GO:0005524">
    <property type="term" value="F:ATP binding"/>
    <property type="evidence" value="ECO:0007669"/>
    <property type="project" value="UniProtKB-KW"/>
</dbReference>
<dbReference type="Pfam" id="PF00005">
    <property type="entry name" value="ABC_tran"/>
    <property type="match status" value="1"/>
</dbReference>
<dbReference type="CDD" id="cd18584">
    <property type="entry name" value="ABC_6TM_AarD_CydD"/>
    <property type="match status" value="1"/>
</dbReference>
<feature type="transmembrane region" description="Helical" evidence="7">
    <location>
        <begin position="21"/>
        <end position="41"/>
    </location>
</feature>
<dbReference type="Pfam" id="PF00664">
    <property type="entry name" value="ABC_membrane"/>
    <property type="match status" value="1"/>
</dbReference>
<dbReference type="PANTHER" id="PTHR24221:SF590">
    <property type="entry name" value="COMPONENT LINKED WITH THE ASSEMBLY OF CYTOCHROME' TRANSPORT TRANSMEMBRANE ATP-BINDING PROTEIN ABC TRANSPORTER CYDD-RELATED"/>
    <property type="match status" value="1"/>
</dbReference>
<dbReference type="InterPro" id="IPR014216">
    <property type="entry name" value="ABC_transptr_CydD"/>
</dbReference>
<reference evidence="10 11" key="1">
    <citation type="submission" date="2015-09" db="EMBL/GenBank/DDBJ databases">
        <authorList>
            <consortium name="Swine Surveillance"/>
        </authorList>
    </citation>
    <scope>NUCLEOTIDE SEQUENCE [LARGE SCALE GENOMIC DNA]</scope>
    <source>
        <strain evidence="10 11">CECT 4357</strain>
    </source>
</reference>
<evidence type="ECO:0000256" key="7">
    <source>
        <dbReference type="SAM" id="Phobius"/>
    </source>
</evidence>
<protein>
    <submittedName>
        <fullName evidence="10">ATP-binding/permease protein CydD</fullName>
    </submittedName>
</protein>
<evidence type="ECO:0000256" key="2">
    <source>
        <dbReference type="ARBA" id="ARBA00022692"/>
    </source>
</evidence>
<dbReference type="Gene3D" id="3.40.50.300">
    <property type="entry name" value="P-loop containing nucleotide triphosphate hydrolases"/>
    <property type="match status" value="1"/>
</dbReference>
<dbReference type="Proteomes" id="UP000051587">
    <property type="component" value="Unassembled WGS sequence"/>
</dbReference>
<dbReference type="GO" id="GO:0016887">
    <property type="term" value="F:ATP hydrolysis activity"/>
    <property type="evidence" value="ECO:0007669"/>
    <property type="project" value="InterPro"/>
</dbReference>
<evidence type="ECO:0000256" key="5">
    <source>
        <dbReference type="ARBA" id="ARBA00022989"/>
    </source>
</evidence>
<dbReference type="RefSeq" id="WP_058262064.1">
    <property type="nucleotide sequence ID" value="NZ_CP051181.1"/>
</dbReference>
<feature type="transmembrane region" description="Helical" evidence="7">
    <location>
        <begin position="53"/>
        <end position="72"/>
    </location>
</feature>
<keyword evidence="5 7" id="KW-1133">Transmembrane helix</keyword>
<keyword evidence="2 7" id="KW-0812">Transmembrane</keyword>
<accession>A0A0P1FYL9</accession>
<dbReference type="AlphaFoldDB" id="A0A0P1FYL9"/>
<dbReference type="NCBIfam" id="TIGR02857">
    <property type="entry name" value="CydD"/>
    <property type="match status" value="1"/>
</dbReference>
<dbReference type="SUPFAM" id="SSF90123">
    <property type="entry name" value="ABC transporter transmembrane region"/>
    <property type="match status" value="1"/>
</dbReference>
<feature type="transmembrane region" description="Helical" evidence="7">
    <location>
        <begin position="132"/>
        <end position="150"/>
    </location>
</feature>
<evidence type="ECO:0000256" key="6">
    <source>
        <dbReference type="ARBA" id="ARBA00023136"/>
    </source>
</evidence>
<dbReference type="SMART" id="SM00382">
    <property type="entry name" value="AAA"/>
    <property type="match status" value="1"/>
</dbReference>
<evidence type="ECO:0000256" key="1">
    <source>
        <dbReference type="ARBA" id="ARBA00004651"/>
    </source>
</evidence>
<dbReference type="PROSITE" id="PS00211">
    <property type="entry name" value="ABC_TRANSPORTER_1"/>
    <property type="match status" value="1"/>
</dbReference>
<feature type="transmembrane region" description="Helical" evidence="7">
    <location>
        <begin position="234"/>
        <end position="259"/>
    </location>
</feature>
<keyword evidence="6 7" id="KW-0472">Membrane</keyword>
<dbReference type="InterPro" id="IPR017871">
    <property type="entry name" value="ABC_transporter-like_CS"/>
</dbReference>
<dbReference type="GO" id="GO:0005886">
    <property type="term" value="C:plasma membrane"/>
    <property type="evidence" value="ECO:0007669"/>
    <property type="project" value="UniProtKB-SubCell"/>
</dbReference>
<dbReference type="InterPro" id="IPR011527">
    <property type="entry name" value="ABC1_TM_dom"/>
</dbReference>
<keyword evidence="11" id="KW-1185">Reference proteome</keyword>
<evidence type="ECO:0000313" key="11">
    <source>
        <dbReference type="Proteomes" id="UP000051587"/>
    </source>
</evidence>
<dbReference type="EMBL" id="CYSA01000015">
    <property type="protein sequence ID" value="CUH64492.1"/>
    <property type="molecule type" value="Genomic_DNA"/>
</dbReference>
<proteinExistence type="predicted"/>
<name>A0A0P1FYL9_THAGE</name>
<gene>
    <name evidence="10" type="primary">cydD</name>
    <name evidence="10" type="ORF">TG4357_01317</name>
</gene>
<dbReference type="InterPro" id="IPR036640">
    <property type="entry name" value="ABC1_TM_sf"/>
</dbReference>
<evidence type="ECO:0000313" key="10">
    <source>
        <dbReference type="EMBL" id="CUH64492.1"/>
    </source>
</evidence>
<evidence type="ECO:0000259" key="9">
    <source>
        <dbReference type="PROSITE" id="PS50929"/>
    </source>
</evidence>
<evidence type="ECO:0000256" key="4">
    <source>
        <dbReference type="ARBA" id="ARBA00022840"/>
    </source>
</evidence>
<dbReference type="GO" id="GO:0140359">
    <property type="term" value="F:ABC-type transporter activity"/>
    <property type="evidence" value="ECO:0007669"/>
    <property type="project" value="InterPro"/>
</dbReference>
<comment type="subcellular location">
    <subcellularLocation>
        <location evidence="1">Cell membrane</location>
        <topology evidence="1">Multi-pass membrane protein</topology>
    </subcellularLocation>
</comment>
<organism evidence="10 11">
    <name type="scientific">Thalassovita gelatinovora</name>
    <name type="common">Thalassobius gelatinovorus</name>
    <dbReference type="NCBI Taxonomy" id="53501"/>
    <lineage>
        <taxon>Bacteria</taxon>
        <taxon>Pseudomonadati</taxon>
        <taxon>Pseudomonadota</taxon>
        <taxon>Alphaproteobacteria</taxon>
        <taxon>Rhodobacterales</taxon>
        <taxon>Roseobacteraceae</taxon>
        <taxon>Thalassovita</taxon>
    </lineage>
</organism>
<keyword evidence="3" id="KW-0547">Nucleotide-binding</keyword>
<dbReference type="InterPro" id="IPR027417">
    <property type="entry name" value="P-loop_NTPase"/>
</dbReference>
<dbReference type="Gene3D" id="1.20.1560.10">
    <property type="entry name" value="ABC transporter type 1, transmembrane domain"/>
    <property type="match status" value="1"/>
</dbReference>
<evidence type="ECO:0000256" key="3">
    <source>
        <dbReference type="ARBA" id="ARBA00022741"/>
    </source>
</evidence>
<keyword evidence="4 10" id="KW-0067">ATP-binding</keyword>
<feature type="domain" description="ABC transmembrane type-1" evidence="9">
    <location>
        <begin position="18"/>
        <end position="305"/>
    </location>
</feature>
<dbReference type="PROSITE" id="PS50929">
    <property type="entry name" value="ABC_TM1F"/>
    <property type="match status" value="1"/>
</dbReference>
<feature type="transmembrane region" description="Helical" evidence="7">
    <location>
        <begin position="156"/>
        <end position="176"/>
    </location>
</feature>
<feature type="domain" description="ABC transporter" evidence="8">
    <location>
        <begin position="335"/>
        <end position="550"/>
    </location>
</feature>
<dbReference type="InterPro" id="IPR003439">
    <property type="entry name" value="ABC_transporter-like_ATP-bd"/>
</dbReference>
<sequence>MAQSVSADEDFEAPLRSLGSVLSLAAALIWPLQAALIANALAGLLQGREASPFLVAAAFFVLAILRAGLLALSQRKLSEDAEFTLTRLRSELVEREATATGASVIGGPGALAALAGEKLEALRPYLMRYRPARMRVSVLPVVILLITLWYSWACAVVLLMAGPLIPLFMALVGWAAKDASERQMVEIGALSDLLVDRLAALYDLRLIGAGGPVVQSFEHASESLRERTMAVLRIAFLSSTVLELFSALGVAMIAVWVGFSLLGQIGWGTWGQGLDPFAGIFLLLLAPDYFQPLRDLAAAWHDKAAGEAVLDEMQTWRNDARPQLIGDGGAATTWAGPVAIGLRGVVLRQANQRLIYPDIDIKAGTRTALIGKSGAGKTSLLRLLAGLARPEQGQVLIGDEVLSDANADGWRARLGWMPQAPHFLSQSLRYNIGFGQPVTDGTLMRARINGVIAALPKGDLTLLGDRGAGLSGGEARRVTLARALQSAPDVLLADEPTADLDADTAEKVITGLMDYAAEGGTLIVATHDPRLIERMDHVVEIAPDRERVDP</sequence>
<dbReference type="GO" id="GO:0042883">
    <property type="term" value="P:cysteine transport"/>
    <property type="evidence" value="ECO:0007669"/>
    <property type="project" value="InterPro"/>
</dbReference>
<dbReference type="InterPro" id="IPR003593">
    <property type="entry name" value="AAA+_ATPase"/>
</dbReference>
<dbReference type="PROSITE" id="PS50893">
    <property type="entry name" value="ABC_TRANSPORTER_2"/>
    <property type="match status" value="1"/>
</dbReference>
<evidence type="ECO:0000259" key="8">
    <source>
        <dbReference type="PROSITE" id="PS50893"/>
    </source>
</evidence>